<dbReference type="NCBIfam" id="TIGR02876">
    <property type="entry name" value="spore_yqfD"/>
    <property type="match status" value="1"/>
</dbReference>
<comment type="caution">
    <text evidence="2">The sequence shown here is derived from an EMBL/GenBank/DDBJ whole genome shotgun (WGS) entry which is preliminary data.</text>
</comment>
<gene>
    <name evidence="2" type="ORF">CTDIVETGP_2634</name>
</gene>
<keyword evidence="3" id="KW-1185">Reference proteome</keyword>
<feature type="transmembrane region" description="Helical" evidence="1">
    <location>
        <begin position="94"/>
        <end position="114"/>
    </location>
</feature>
<dbReference type="PIRSF" id="PIRSF029895">
    <property type="entry name" value="SpoIV"/>
    <property type="match status" value="1"/>
</dbReference>
<evidence type="ECO:0000256" key="1">
    <source>
        <dbReference type="SAM" id="Phobius"/>
    </source>
</evidence>
<dbReference type="AlphaFoldDB" id="W6NAH5"/>
<keyword evidence="1" id="KW-0472">Membrane</keyword>
<organism evidence="2 3">
    <name type="scientific">Clostridium tyrobutyricum DIVETGP</name>
    <dbReference type="NCBI Taxonomy" id="1408889"/>
    <lineage>
        <taxon>Bacteria</taxon>
        <taxon>Bacillati</taxon>
        <taxon>Bacillota</taxon>
        <taxon>Clostridia</taxon>
        <taxon>Eubacteriales</taxon>
        <taxon>Clostridiaceae</taxon>
        <taxon>Clostridium</taxon>
    </lineage>
</organism>
<proteinExistence type="predicted"/>
<dbReference type="OrthoDB" id="1640349at2"/>
<dbReference type="EMBL" id="CBXI010000043">
    <property type="protein sequence ID" value="CDL92564.1"/>
    <property type="molecule type" value="Genomic_DNA"/>
</dbReference>
<keyword evidence="1" id="KW-1133">Transmembrane helix</keyword>
<dbReference type="GeneID" id="29418232"/>
<evidence type="ECO:0000313" key="2">
    <source>
        <dbReference type="EMBL" id="CDL92564.1"/>
    </source>
</evidence>
<accession>W6NAH5</accession>
<dbReference type="Proteomes" id="UP000019482">
    <property type="component" value="Unassembled WGS sequence"/>
</dbReference>
<dbReference type="Pfam" id="PF06898">
    <property type="entry name" value="YqfD"/>
    <property type="match status" value="1"/>
</dbReference>
<name>W6NAH5_CLOTY</name>
<dbReference type="InterPro" id="IPR010690">
    <property type="entry name" value="YqfD"/>
</dbReference>
<protein>
    <submittedName>
        <fullName evidence="2">Stage IV sporulation protein</fullName>
    </submittedName>
</protein>
<dbReference type="RefSeq" id="WP_017894845.1">
    <property type="nucleotide sequence ID" value="NZ_CBXI010000043.1"/>
</dbReference>
<sequence>MKETRKNNFYNYKNAVITIEIQSIMPERFINLIWKNDVYIKNIIRKSVTTVVMDIRYKDYNKIKKIGKKTGTRIRIVRRWGLSFLILRIQKNKMLIFGVTIFIGIIYYMSTFIWQIQINSDSNLPPYEIRQKLKAYGVTNGINKNKIDVYKIEEFLIKNDDNIMWVRARIDGSRLIVTAQERKSPPNIISDNSPCDLVASKDGEVIRLYTTAGTPVVNIGDMVKKGQLLVKGVQGKEGDTYTVHAAGDVLCKTFYEKTKEVNIDTIQRKRTGKKIVNYYININGKRLYLKNTANTFNKYDKIEESKFFIKKEVFYEVKEFKVRGNIEKITADTSDKLYTQITSNLDKTVKILDKVVDKKQGRLLKVRVLVIAEENIASQVEHKEEIMEENKQTKE</sequence>
<evidence type="ECO:0000313" key="3">
    <source>
        <dbReference type="Proteomes" id="UP000019482"/>
    </source>
</evidence>
<reference evidence="2 3" key="1">
    <citation type="journal article" date="2015" name="Genome Announc.">
        <title>Draft Genome Sequence of Clostridium tyrobutyricum Strain DIVETGP, Isolated from Cow's Milk for Grana Padano Production.</title>
        <authorList>
            <person name="Soggiu A."/>
            <person name="Piras C."/>
            <person name="Gaiarsa S."/>
            <person name="Sassera D."/>
            <person name="Roncada P."/>
            <person name="Bendixen E."/>
            <person name="Brasca M."/>
            <person name="Bonizzi L."/>
        </authorList>
    </citation>
    <scope>NUCLEOTIDE SEQUENCE [LARGE SCALE GENOMIC DNA]</scope>
    <source>
        <strain evidence="2 3">DIVETGP</strain>
    </source>
</reference>
<keyword evidence="1" id="KW-0812">Transmembrane</keyword>